<feature type="domain" description="DUF6443" evidence="2">
    <location>
        <begin position="63"/>
        <end position="192"/>
    </location>
</feature>
<organism evidence="3 4">
    <name type="scientific">Nitritalea halalkaliphila LW7</name>
    <dbReference type="NCBI Taxonomy" id="1189621"/>
    <lineage>
        <taxon>Bacteria</taxon>
        <taxon>Pseudomonadati</taxon>
        <taxon>Bacteroidota</taxon>
        <taxon>Cytophagia</taxon>
        <taxon>Cytophagales</taxon>
        <taxon>Cyclobacteriaceae</taxon>
        <taxon>Nitritalea</taxon>
    </lineage>
</organism>
<feature type="non-terminal residue" evidence="3">
    <location>
        <position position="229"/>
    </location>
</feature>
<accession>I5BSF5</accession>
<name>I5BSF5_9BACT</name>
<dbReference type="Proteomes" id="UP000005551">
    <property type="component" value="Unassembled WGS sequence"/>
</dbReference>
<dbReference type="InterPro" id="IPR045619">
    <property type="entry name" value="DUF6443"/>
</dbReference>
<evidence type="ECO:0000259" key="2">
    <source>
        <dbReference type="Pfam" id="PF20041"/>
    </source>
</evidence>
<evidence type="ECO:0000313" key="4">
    <source>
        <dbReference type="Proteomes" id="UP000005551"/>
    </source>
</evidence>
<gene>
    <name evidence="3" type="ORF">A3SI_19706</name>
</gene>
<dbReference type="STRING" id="1189621.A3SI_19706"/>
<dbReference type="Pfam" id="PF20041">
    <property type="entry name" value="DUF6443"/>
    <property type="match status" value="1"/>
</dbReference>
<proteinExistence type="predicted"/>
<keyword evidence="4" id="KW-1185">Reference proteome</keyword>
<dbReference type="AlphaFoldDB" id="I5BSF5"/>
<sequence>MILLMRYLTIHFYFLLACAAFTMRELEAQQIPNAQQQSVATSPETLVIPSLGSSPQLNMVREISPRVAMHQINSGILPSKEQASTVTKYYDGLGRPVQEVFYQASPTGKDLVQPHVYDALGREKYTLKLYPSSGTNGRIKTDVGQEYTSRLQTVYANESNFFTRLAYEASPLNRVLKSSAPGNSWSGSNRGQQVITRPNRADEDVKIFRYTWPAAPKPTHEGTFGAGQL</sequence>
<dbReference type="PROSITE" id="PS51257">
    <property type="entry name" value="PROKAR_LIPOPROTEIN"/>
    <property type="match status" value="1"/>
</dbReference>
<protein>
    <recommendedName>
        <fullName evidence="2">DUF6443 domain-containing protein</fullName>
    </recommendedName>
</protein>
<reference evidence="3 4" key="1">
    <citation type="submission" date="2012-05" db="EMBL/GenBank/DDBJ databases">
        <title>Genome sequence of Nitritalea halalkaliphila LW7.</title>
        <authorList>
            <person name="Jangir P.K."/>
            <person name="Singh A."/>
            <person name="Shivaji S."/>
            <person name="Sharma R."/>
        </authorList>
    </citation>
    <scope>NUCLEOTIDE SEQUENCE [LARGE SCALE GENOMIC DNA]</scope>
    <source>
        <strain evidence="3 4">LW7</strain>
    </source>
</reference>
<feature type="region of interest" description="Disordered" evidence="1">
    <location>
        <begin position="179"/>
        <end position="198"/>
    </location>
</feature>
<dbReference type="EMBL" id="AJYA01000084">
    <property type="protein sequence ID" value="EIM72507.1"/>
    <property type="molecule type" value="Genomic_DNA"/>
</dbReference>
<feature type="compositionally biased region" description="Polar residues" evidence="1">
    <location>
        <begin position="180"/>
        <end position="196"/>
    </location>
</feature>
<evidence type="ECO:0000256" key="1">
    <source>
        <dbReference type="SAM" id="MobiDB-lite"/>
    </source>
</evidence>
<evidence type="ECO:0000313" key="3">
    <source>
        <dbReference type="EMBL" id="EIM72507.1"/>
    </source>
</evidence>
<comment type="caution">
    <text evidence="3">The sequence shown here is derived from an EMBL/GenBank/DDBJ whole genome shotgun (WGS) entry which is preliminary data.</text>
</comment>